<reference evidence="2 3" key="1">
    <citation type="submission" date="2019-04" db="EMBL/GenBank/DDBJ databases">
        <title>Aspergillus burnettii sp. nov., novel species from soil in southeast Queensland.</title>
        <authorList>
            <person name="Gilchrist C.L.M."/>
            <person name="Pitt J.I."/>
            <person name="Lange L."/>
            <person name="Lacey H.J."/>
            <person name="Vuong D."/>
            <person name="Midgley D.J."/>
            <person name="Greenfield P."/>
            <person name="Bradbury M."/>
            <person name="Lacey E."/>
            <person name="Busk P.K."/>
            <person name="Pilgaard B."/>
            <person name="Chooi Y.H."/>
            <person name="Piggott A.M."/>
        </authorList>
    </citation>
    <scope>NUCLEOTIDE SEQUENCE [LARGE SCALE GENOMIC DNA]</scope>
    <source>
        <strain evidence="2 3">FRR 5400</strain>
    </source>
</reference>
<dbReference type="InterPro" id="IPR000719">
    <property type="entry name" value="Prot_kinase_dom"/>
</dbReference>
<accession>A0A8H6A3I4</accession>
<sequence length="430" mass="48915">MCRYTTAVVQFRQCTRDDPHRLEKRFYKTCTVGKSTGVFCADSVFDASLGVFGTTTRRGSCPRCRDSGLSTDTVIESVIIDGPSYIKLPTQNNLIGSQLIPNSKQFYLCMLAIMSKVLPTIGPSAGRSTTKFIAAGTLCLVYALDEDYVIKRRPDNPDDFARQAYNIEIRAYERLGKHHRIAICREVTDEGLVLERGECLRQKLRSLEQGEISIHTRLQWAWEAAEGLRYIHNKDIIHADVGCHNLILDRSGHIKFIDFAGSGIDDQPALISKSTIWVCQTLSPKMCLPQRCDASRVIEEEIDQEYVSPERMSSHIASNYEASANDNASILSPIQTQRLLENRPLVNELHKQGIDLDFYISDEIPTDGVTLYNVKCQITRYMAKKPIEHRQSEFINYRYSATELNTKYAGKELISYYREKKKRELSKEEA</sequence>
<organism evidence="2 3">
    <name type="scientific">Petromyces alliaceus</name>
    <name type="common">Aspergillus alliaceus</name>
    <dbReference type="NCBI Taxonomy" id="209559"/>
    <lineage>
        <taxon>Eukaryota</taxon>
        <taxon>Fungi</taxon>
        <taxon>Dikarya</taxon>
        <taxon>Ascomycota</taxon>
        <taxon>Pezizomycotina</taxon>
        <taxon>Eurotiomycetes</taxon>
        <taxon>Eurotiomycetidae</taxon>
        <taxon>Eurotiales</taxon>
        <taxon>Aspergillaceae</taxon>
        <taxon>Aspergillus</taxon>
        <taxon>Aspergillus subgen. Circumdati</taxon>
    </lineage>
</organism>
<dbReference type="GO" id="GO:0004672">
    <property type="term" value="F:protein kinase activity"/>
    <property type="evidence" value="ECO:0007669"/>
    <property type="project" value="InterPro"/>
</dbReference>
<dbReference type="InterPro" id="IPR011009">
    <property type="entry name" value="Kinase-like_dom_sf"/>
</dbReference>
<dbReference type="EMBL" id="SPNV01000107">
    <property type="protein sequence ID" value="KAF5861176.1"/>
    <property type="molecule type" value="Genomic_DNA"/>
</dbReference>
<keyword evidence="3" id="KW-1185">Reference proteome</keyword>
<dbReference type="Gene3D" id="1.10.510.10">
    <property type="entry name" value="Transferase(Phosphotransferase) domain 1"/>
    <property type="match status" value="1"/>
</dbReference>
<dbReference type="GO" id="GO:0005524">
    <property type="term" value="F:ATP binding"/>
    <property type="evidence" value="ECO:0007669"/>
    <property type="project" value="InterPro"/>
</dbReference>
<comment type="caution">
    <text evidence="2">The sequence shown here is derived from an EMBL/GenBank/DDBJ whole genome shotgun (WGS) entry which is preliminary data.</text>
</comment>
<protein>
    <recommendedName>
        <fullName evidence="1">Protein kinase domain-containing protein</fullName>
    </recommendedName>
</protein>
<evidence type="ECO:0000313" key="2">
    <source>
        <dbReference type="EMBL" id="KAF5861176.1"/>
    </source>
</evidence>
<dbReference type="SUPFAM" id="SSF56112">
    <property type="entry name" value="Protein kinase-like (PK-like)"/>
    <property type="match status" value="1"/>
</dbReference>
<feature type="domain" description="Protein kinase" evidence="1">
    <location>
        <begin position="127"/>
        <end position="430"/>
    </location>
</feature>
<evidence type="ECO:0000313" key="3">
    <source>
        <dbReference type="Proteomes" id="UP000541154"/>
    </source>
</evidence>
<dbReference type="PROSITE" id="PS50011">
    <property type="entry name" value="PROTEIN_KINASE_DOM"/>
    <property type="match status" value="1"/>
</dbReference>
<dbReference type="AlphaFoldDB" id="A0A8H6A3I4"/>
<name>A0A8H6A3I4_PETAA</name>
<proteinExistence type="predicted"/>
<gene>
    <name evidence="2" type="ORF">ETB97_000550</name>
</gene>
<evidence type="ECO:0000259" key="1">
    <source>
        <dbReference type="PROSITE" id="PS50011"/>
    </source>
</evidence>
<dbReference type="SMART" id="SM00220">
    <property type="entry name" value="S_TKc"/>
    <property type="match status" value="1"/>
</dbReference>
<dbReference type="Proteomes" id="UP000541154">
    <property type="component" value="Unassembled WGS sequence"/>
</dbReference>
<dbReference type="Pfam" id="PF00069">
    <property type="entry name" value="Pkinase"/>
    <property type="match status" value="1"/>
</dbReference>